<dbReference type="AlphaFoldDB" id="A0A9X1UBV4"/>
<evidence type="ECO:0000313" key="2">
    <source>
        <dbReference type="Proteomes" id="UP001139054"/>
    </source>
</evidence>
<accession>A0A9X1UBV4</accession>
<sequence length="99" mass="11700">MYRASKLDCDACPLKRQCCPKEPSRNIPRDIHEHARDVTRSFAGTEGFETSRRQRKKLEMQLAHLKRTPRTAIIIKPRHYRAIRCRAKWVSCRAQNKQP</sequence>
<dbReference type="Proteomes" id="UP001139054">
    <property type="component" value="Unassembled WGS sequence"/>
</dbReference>
<proteinExistence type="predicted"/>
<organism evidence="1 2">
    <name type="scientific">Bradyrhizobium zhengyangense</name>
    <dbReference type="NCBI Taxonomy" id="2911009"/>
    <lineage>
        <taxon>Bacteria</taxon>
        <taxon>Pseudomonadati</taxon>
        <taxon>Pseudomonadota</taxon>
        <taxon>Alphaproteobacteria</taxon>
        <taxon>Hyphomicrobiales</taxon>
        <taxon>Nitrobacteraceae</taxon>
        <taxon>Bradyrhizobium</taxon>
    </lineage>
</organism>
<evidence type="ECO:0000313" key="1">
    <source>
        <dbReference type="EMBL" id="MCG2632550.1"/>
    </source>
</evidence>
<reference evidence="1" key="1">
    <citation type="submission" date="2022-01" db="EMBL/GenBank/DDBJ databases">
        <title>Genome sequnece data of strain Bradyrhizobium sp. nov.</title>
        <authorList>
            <person name="Zhang J."/>
        </authorList>
    </citation>
    <scope>NUCLEOTIDE SEQUENCE</scope>
    <source>
        <strain evidence="1">WYCCWR 13023</strain>
    </source>
</reference>
<protein>
    <submittedName>
        <fullName evidence="1">Transposase</fullName>
    </submittedName>
</protein>
<dbReference type="RefSeq" id="WP_237891966.1">
    <property type="nucleotide sequence ID" value="NZ_JAKLTY010000044.1"/>
</dbReference>
<gene>
    <name evidence="1" type="ORF">L6654_38755</name>
</gene>
<comment type="caution">
    <text evidence="1">The sequence shown here is derived from an EMBL/GenBank/DDBJ whole genome shotgun (WGS) entry which is preliminary data.</text>
</comment>
<dbReference type="EMBL" id="JAKLTY010000044">
    <property type="protein sequence ID" value="MCG2632550.1"/>
    <property type="molecule type" value="Genomic_DNA"/>
</dbReference>
<name>A0A9X1UBV4_9BRAD</name>